<keyword evidence="10" id="KW-0276">Fatty acid metabolism</keyword>
<keyword evidence="8" id="KW-0999">Mitochondrion inner membrane</keyword>
<accession>A0AAY4AI86</accession>
<evidence type="ECO:0000256" key="5">
    <source>
        <dbReference type="ARBA" id="ARBA00022475"/>
    </source>
</evidence>
<dbReference type="GO" id="GO:0016787">
    <property type="term" value="F:hydrolase activity"/>
    <property type="evidence" value="ECO:0007669"/>
    <property type="project" value="UniProtKB-KW"/>
</dbReference>
<dbReference type="InterPro" id="IPR029069">
    <property type="entry name" value="HotDog_dom_sf"/>
</dbReference>
<evidence type="ECO:0000313" key="28">
    <source>
        <dbReference type="Ensembl" id="ENSDCDP00010007026.1"/>
    </source>
</evidence>
<keyword evidence="7" id="KW-0053">Apoptosis</keyword>
<keyword evidence="5" id="KW-1003">Cell membrane</keyword>
<comment type="catalytic activity">
    <reaction evidence="16">
        <text>(5Z,8Z,11Z,14Z)-eicosatetraenoyl-CoA + H2O = (5Z,8Z,11Z,14Z)-eicosatetraenoate + CoA + H(+)</text>
        <dbReference type="Rhea" id="RHEA:40151"/>
        <dbReference type="ChEBI" id="CHEBI:15377"/>
        <dbReference type="ChEBI" id="CHEBI:15378"/>
        <dbReference type="ChEBI" id="CHEBI:32395"/>
        <dbReference type="ChEBI" id="CHEBI:57287"/>
        <dbReference type="ChEBI" id="CHEBI:57368"/>
    </reaction>
    <physiologicalReaction direction="left-to-right" evidence="16">
        <dbReference type="Rhea" id="RHEA:40152"/>
    </physiologicalReaction>
</comment>
<dbReference type="GO" id="GO:0005743">
    <property type="term" value="C:mitochondrial inner membrane"/>
    <property type="evidence" value="ECO:0007669"/>
    <property type="project" value="UniProtKB-SubCell"/>
</dbReference>
<keyword evidence="14" id="KW-0472">Membrane</keyword>
<evidence type="ECO:0000256" key="14">
    <source>
        <dbReference type="ARBA" id="ARBA00023136"/>
    </source>
</evidence>
<comment type="catalytic activity">
    <reaction evidence="26">
        <text>tetradecanoyl-CoA + H2O = tetradecanoate + CoA + H(+)</text>
        <dbReference type="Rhea" id="RHEA:40119"/>
        <dbReference type="ChEBI" id="CHEBI:15377"/>
        <dbReference type="ChEBI" id="CHEBI:15378"/>
        <dbReference type="ChEBI" id="CHEBI:30807"/>
        <dbReference type="ChEBI" id="CHEBI:57287"/>
        <dbReference type="ChEBI" id="CHEBI:57385"/>
    </reaction>
    <physiologicalReaction direction="left-to-right" evidence="26">
        <dbReference type="Rhea" id="RHEA:40120"/>
    </physiologicalReaction>
</comment>
<keyword evidence="9" id="KW-0378">Hydrolase</keyword>
<keyword evidence="29" id="KW-1185">Reference proteome</keyword>
<evidence type="ECO:0000256" key="11">
    <source>
        <dbReference type="ARBA" id="ARBA00022946"/>
    </source>
</evidence>
<evidence type="ECO:0000313" key="29">
    <source>
        <dbReference type="Proteomes" id="UP000694580"/>
    </source>
</evidence>
<reference evidence="28" key="3">
    <citation type="submission" date="2025-09" db="UniProtKB">
        <authorList>
            <consortium name="Ensembl"/>
        </authorList>
    </citation>
    <scope>IDENTIFICATION</scope>
</reference>
<proteinExistence type="inferred from homology"/>
<keyword evidence="6" id="KW-0963">Cytoplasm</keyword>
<evidence type="ECO:0000256" key="23">
    <source>
        <dbReference type="ARBA" id="ARBA00047734"/>
    </source>
</evidence>
<evidence type="ECO:0000256" key="24">
    <source>
        <dbReference type="ARBA" id="ARBA00047969"/>
    </source>
</evidence>
<dbReference type="EC" id="3.1.2.2" evidence="19"/>
<evidence type="ECO:0000256" key="6">
    <source>
        <dbReference type="ARBA" id="ARBA00022490"/>
    </source>
</evidence>
<evidence type="ECO:0000256" key="22">
    <source>
        <dbReference type="ARBA" id="ARBA00047588"/>
    </source>
</evidence>
<organism evidence="28 29">
    <name type="scientific">Denticeps clupeoides</name>
    <name type="common">denticle herring</name>
    <dbReference type="NCBI Taxonomy" id="299321"/>
    <lineage>
        <taxon>Eukaryota</taxon>
        <taxon>Metazoa</taxon>
        <taxon>Chordata</taxon>
        <taxon>Craniata</taxon>
        <taxon>Vertebrata</taxon>
        <taxon>Euteleostomi</taxon>
        <taxon>Actinopterygii</taxon>
        <taxon>Neopterygii</taxon>
        <taxon>Teleostei</taxon>
        <taxon>Clupei</taxon>
        <taxon>Clupeiformes</taxon>
        <taxon>Denticipitoidei</taxon>
        <taxon>Denticipitidae</taxon>
        <taxon>Denticeps</taxon>
    </lineage>
</organism>
<comment type="catalytic activity">
    <reaction evidence="24">
        <text>decanoyl-CoA + H2O = decanoate + CoA + H(+)</text>
        <dbReference type="Rhea" id="RHEA:40059"/>
        <dbReference type="ChEBI" id="CHEBI:15377"/>
        <dbReference type="ChEBI" id="CHEBI:15378"/>
        <dbReference type="ChEBI" id="CHEBI:27689"/>
        <dbReference type="ChEBI" id="CHEBI:57287"/>
        <dbReference type="ChEBI" id="CHEBI:61430"/>
    </reaction>
    <physiologicalReaction direction="left-to-right" evidence="24">
        <dbReference type="Rhea" id="RHEA:40060"/>
    </physiologicalReaction>
</comment>
<comment type="subcellular location">
    <subcellularLocation>
        <location evidence="3">Cell projection</location>
        <location evidence="3">Ruffle membrane</location>
    </subcellularLocation>
    <subcellularLocation>
        <location evidence="1">Cytoplasm</location>
    </subcellularLocation>
    <subcellularLocation>
        <location evidence="4">Mitochondrion inner membrane</location>
        <topology evidence="4">Peripheral membrane protein</topology>
    </subcellularLocation>
    <subcellularLocation>
        <location evidence="2">Mitochondrion intermembrane space</location>
    </subcellularLocation>
</comment>
<evidence type="ECO:0000256" key="3">
    <source>
        <dbReference type="ARBA" id="ARBA00004632"/>
    </source>
</evidence>
<keyword evidence="12" id="KW-0443">Lipid metabolism</keyword>
<reference evidence="28" key="2">
    <citation type="submission" date="2025-08" db="UniProtKB">
        <authorList>
            <consortium name="Ensembl"/>
        </authorList>
    </citation>
    <scope>IDENTIFICATION</scope>
</reference>
<evidence type="ECO:0000256" key="8">
    <source>
        <dbReference type="ARBA" id="ARBA00022792"/>
    </source>
</evidence>
<dbReference type="GeneID" id="114789010"/>
<evidence type="ECO:0000256" key="13">
    <source>
        <dbReference type="ARBA" id="ARBA00023128"/>
    </source>
</evidence>
<dbReference type="Gene3D" id="3.10.129.10">
    <property type="entry name" value="Hotdog Thioesterase"/>
    <property type="match status" value="1"/>
</dbReference>
<dbReference type="GO" id="GO:0006915">
    <property type="term" value="P:apoptotic process"/>
    <property type="evidence" value="ECO:0007669"/>
    <property type="project" value="UniProtKB-KW"/>
</dbReference>
<dbReference type="RefSeq" id="XP_028833873.1">
    <property type="nucleotide sequence ID" value="XM_028978040.1"/>
</dbReference>
<dbReference type="InterPro" id="IPR052365">
    <property type="entry name" value="THEM4/THEM5_acyl-CoA_thioest"/>
</dbReference>
<evidence type="ECO:0000256" key="12">
    <source>
        <dbReference type="ARBA" id="ARBA00023098"/>
    </source>
</evidence>
<keyword evidence="13" id="KW-0496">Mitochondrion</keyword>
<sequence length="230" mass="25131">MWRAASRLGAAVGPGRQPTRALAMSPWPFSATPRDYSVPNESWSREMRRLFDHYSCLCDTEEQQQSAGWCKFPSYNRSLKHAAGGKYLSKMVQAKARLFTRNIEEPGAGFEYAVFLNKQEKTSVTIFQPGHLLEGPPGHLHGGAIATIIDSSTGTLAGALLGPSMTANLNINYRSPIPLGNVVLIHCKVDQTEGRKTFMSCQITSSDGDKLHTEATGLFLSINLGRLFGA</sequence>
<evidence type="ECO:0000256" key="18">
    <source>
        <dbReference type="ARBA" id="ARBA00038456"/>
    </source>
</evidence>
<reference evidence="28 29" key="1">
    <citation type="submission" date="2020-06" db="EMBL/GenBank/DDBJ databases">
        <authorList>
            <consortium name="Wellcome Sanger Institute Data Sharing"/>
        </authorList>
    </citation>
    <scope>NUCLEOTIDE SEQUENCE [LARGE SCALE GENOMIC DNA]</scope>
</reference>
<comment type="catalytic activity">
    <reaction evidence="23">
        <text>hexadecanoyl-CoA + H2O = hexadecanoate + CoA + H(+)</text>
        <dbReference type="Rhea" id="RHEA:16645"/>
        <dbReference type="ChEBI" id="CHEBI:7896"/>
        <dbReference type="ChEBI" id="CHEBI:15377"/>
        <dbReference type="ChEBI" id="CHEBI:15378"/>
        <dbReference type="ChEBI" id="CHEBI:57287"/>
        <dbReference type="ChEBI" id="CHEBI:57379"/>
        <dbReference type="EC" id="3.1.2.2"/>
    </reaction>
    <physiologicalReaction direction="left-to-right" evidence="23">
        <dbReference type="Rhea" id="RHEA:16646"/>
    </physiologicalReaction>
</comment>
<keyword evidence="11" id="KW-0809">Transit peptide</keyword>
<evidence type="ECO:0000256" key="2">
    <source>
        <dbReference type="ARBA" id="ARBA00004569"/>
    </source>
</evidence>
<dbReference type="AlphaFoldDB" id="A0AAY4AI86"/>
<evidence type="ECO:0000256" key="4">
    <source>
        <dbReference type="ARBA" id="ARBA00004637"/>
    </source>
</evidence>
<evidence type="ECO:0000256" key="16">
    <source>
        <dbReference type="ARBA" id="ARBA00035852"/>
    </source>
</evidence>
<evidence type="ECO:0000256" key="26">
    <source>
        <dbReference type="ARBA" id="ARBA00048180"/>
    </source>
</evidence>
<evidence type="ECO:0000256" key="19">
    <source>
        <dbReference type="ARBA" id="ARBA00038848"/>
    </source>
</evidence>
<dbReference type="SUPFAM" id="SSF54637">
    <property type="entry name" value="Thioesterase/thiol ester dehydrase-isomerase"/>
    <property type="match status" value="1"/>
</dbReference>
<dbReference type="CDD" id="cd03443">
    <property type="entry name" value="PaaI_thioesterase"/>
    <property type="match status" value="1"/>
</dbReference>
<feature type="domain" description="Thioesterase" evidence="27">
    <location>
        <begin position="138"/>
        <end position="210"/>
    </location>
</feature>
<evidence type="ECO:0000256" key="25">
    <source>
        <dbReference type="ARBA" id="ARBA00048074"/>
    </source>
</evidence>
<evidence type="ECO:0000256" key="17">
    <source>
        <dbReference type="ARBA" id="ARBA00037002"/>
    </source>
</evidence>
<comment type="similarity">
    <text evidence="18">Belongs to the THEM4/THEM5 thioesterase family.</text>
</comment>
<evidence type="ECO:0000256" key="20">
    <source>
        <dbReference type="ARBA" id="ARBA00040123"/>
    </source>
</evidence>
<dbReference type="PANTHER" id="PTHR12418:SF19">
    <property type="entry name" value="ACYL-COENZYME A THIOESTERASE THEM4"/>
    <property type="match status" value="1"/>
</dbReference>
<evidence type="ECO:0000256" key="7">
    <source>
        <dbReference type="ARBA" id="ARBA00022703"/>
    </source>
</evidence>
<evidence type="ECO:0000256" key="21">
    <source>
        <dbReference type="ARBA" id="ARBA00043210"/>
    </source>
</evidence>
<dbReference type="GO" id="GO:0005758">
    <property type="term" value="C:mitochondrial intermembrane space"/>
    <property type="evidence" value="ECO:0007669"/>
    <property type="project" value="UniProtKB-SubCell"/>
</dbReference>
<dbReference type="Pfam" id="PF03061">
    <property type="entry name" value="4HBT"/>
    <property type="match status" value="1"/>
</dbReference>
<dbReference type="InterPro" id="IPR006683">
    <property type="entry name" value="Thioestr_dom"/>
</dbReference>
<evidence type="ECO:0000256" key="9">
    <source>
        <dbReference type="ARBA" id="ARBA00022801"/>
    </source>
</evidence>
<keyword evidence="15" id="KW-0966">Cell projection</keyword>
<comment type="catalytic activity">
    <reaction evidence="22">
        <text>octanoyl-CoA + H2O = octanoate + CoA + H(+)</text>
        <dbReference type="Rhea" id="RHEA:30143"/>
        <dbReference type="ChEBI" id="CHEBI:15377"/>
        <dbReference type="ChEBI" id="CHEBI:15378"/>
        <dbReference type="ChEBI" id="CHEBI:25646"/>
        <dbReference type="ChEBI" id="CHEBI:57287"/>
        <dbReference type="ChEBI" id="CHEBI:57386"/>
    </reaction>
    <physiologicalReaction direction="left-to-right" evidence="22">
        <dbReference type="Rhea" id="RHEA:30144"/>
    </physiologicalReaction>
</comment>
<evidence type="ECO:0000256" key="1">
    <source>
        <dbReference type="ARBA" id="ARBA00004496"/>
    </source>
</evidence>
<dbReference type="GeneTree" id="ENSGT00940000160047"/>
<comment type="catalytic activity">
    <reaction evidence="25">
        <text>dodecanoyl-CoA + H2O = dodecanoate + CoA + H(+)</text>
        <dbReference type="Rhea" id="RHEA:30135"/>
        <dbReference type="ChEBI" id="CHEBI:15377"/>
        <dbReference type="ChEBI" id="CHEBI:15378"/>
        <dbReference type="ChEBI" id="CHEBI:18262"/>
        <dbReference type="ChEBI" id="CHEBI:57287"/>
        <dbReference type="ChEBI" id="CHEBI:57375"/>
    </reaction>
    <physiologicalReaction direction="left-to-right" evidence="25">
        <dbReference type="Rhea" id="RHEA:30136"/>
    </physiologicalReaction>
</comment>
<evidence type="ECO:0000256" key="10">
    <source>
        <dbReference type="ARBA" id="ARBA00022832"/>
    </source>
</evidence>
<comment type="catalytic activity">
    <reaction evidence="17">
        <text>(9Z)-octadecenoyl-CoA + H2O = (9Z)-octadecenoate + CoA + H(+)</text>
        <dbReference type="Rhea" id="RHEA:40139"/>
        <dbReference type="ChEBI" id="CHEBI:15377"/>
        <dbReference type="ChEBI" id="CHEBI:15378"/>
        <dbReference type="ChEBI" id="CHEBI:30823"/>
        <dbReference type="ChEBI" id="CHEBI:57287"/>
        <dbReference type="ChEBI" id="CHEBI:57387"/>
    </reaction>
    <physiologicalReaction direction="left-to-right" evidence="17">
        <dbReference type="Rhea" id="RHEA:40140"/>
    </physiologicalReaction>
</comment>
<protein>
    <recommendedName>
        <fullName evidence="20">Acyl-coenzyme A thioesterase THEM4</fullName>
        <ecNumber evidence="19">3.1.2.2</ecNumber>
    </recommendedName>
    <alternativeName>
        <fullName evidence="21">Thioesterase superfamily member 4</fullName>
    </alternativeName>
</protein>
<name>A0AAY4AI86_9TELE</name>
<dbReference type="PANTHER" id="PTHR12418">
    <property type="entry name" value="ACYL-COENZYME A THIOESTERASE THEM4"/>
    <property type="match status" value="1"/>
</dbReference>
<gene>
    <name evidence="28" type="primary">THEM4</name>
</gene>
<dbReference type="Ensembl" id="ENSDCDT00010007263.1">
    <property type="protein sequence ID" value="ENSDCDP00010007026.1"/>
    <property type="gene ID" value="ENSDCDG00010003016.1"/>
</dbReference>
<evidence type="ECO:0000256" key="15">
    <source>
        <dbReference type="ARBA" id="ARBA00023273"/>
    </source>
</evidence>
<dbReference type="GO" id="GO:0032587">
    <property type="term" value="C:ruffle membrane"/>
    <property type="evidence" value="ECO:0007669"/>
    <property type="project" value="UniProtKB-SubCell"/>
</dbReference>
<evidence type="ECO:0000259" key="27">
    <source>
        <dbReference type="Pfam" id="PF03061"/>
    </source>
</evidence>
<dbReference type="Proteomes" id="UP000694580">
    <property type="component" value="Chromosome 4"/>
</dbReference>
<dbReference type="GO" id="GO:0006631">
    <property type="term" value="P:fatty acid metabolic process"/>
    <property type="evidence" value="ECO:0007669"/>
    <property type="project" value="UniProtKB-KW"/>
</dbReference>